<proteinExistence type="predicted"/>
<dbReference type="AlphaFoldDB" id="A0A6A6TDC6"/>
<name>A0A6A6TDC6_9PLEO</name>
<dbReference type="EMBL" id="MU004319">
    <property type="protein sequence ID" value="KAF2658009.1"/>
    <property type="molecule type" value="Genomic_DNA"/>
</dbReference>
<evidence type="ECO:0000313" key="1">
    <source>
        <dbReference type="EMBL" id="KAF2658009.1"/>
    </source>
</evidence>
<evidence type="ECO:0000313" key="2">
    <source>
        <dbReference type="Proteomes" id="UP000799324"/>
    </source>
</evidence>
<reference evidence="1" key="1">
    <citation type="journal article" date="2020" name="Stud. Mycol.">
        <title>101 Dothideomycetes genomes: a test case for predicting lifestyles and emergence of pathogens.</title>
        <authorList>
            <person name="Haridas S."/>
            <person name="Albert R."/>
            <person name="Binder M."/>
            <person name="Bloem J."/>
            <person name="Labutti K."/>
            <person name="Salamov A."/>
            <person name="Andreopoulos B."/>
            <person name="Baker S."/>
            <person name="Barry K."/>
            <person name="Bills G."/>
            <person name="Bluhm B."/>
            <person name="Cannon C."/>
            <person name="Castanera R."/>
            <person name="Culley D."/>
            <person name="Daum C."/>
            <person name="Ezra D."/>
            <person name="Gonzalez J."/>
            <person name="Henrissat B."/>
            <person name="Kuo A."/>
            <person name="Liang C."/>
            <person name="Lipzen A."/>
            <person name="Lutzoni F."/>
            <person name="Magnuson J."/>
            <person name="Mondo S."/>
            <person name="Nolan M."/>
            <person name="Ohm R."/>
            <person name="Pangilinan J."/>
            <person name="Park H.-J."/>
            <person name="Ramirez L."/>
            <person name="Alfaro M."/>
            <person name="Sun H."/>
            <person name="Tritt A."/>
            <person name="Yoshinaga Y."/>
            <person name="Zwiers L.-H."/>
            <person name="Turgeon B."/>
            <person name="Goodwin S."/>
            <person name="Spatafora J."/>
            <person name="Crous P."/>
            <person name="Grigoriev I."/>
        </authorList>
    </citation>
    <scope>NUCLEOTIDE SEQUENCE</scope>
    <source>
        <strain evidence="1">CBS 122681</strain>
    </source>
</reference>
<accession>A0A6A6TDC6</accession>
<organism evidence="1 2">
    <name type="scientific">Lophiostoma macrostomum CBS 122681</name>
    <dbReference type="NCBI Taxonomy" id="1314788"/>
    <lineage>
        <taxon>Eukaryota</taxon>
        <taxon>Fungi</taxon>
        <taxon>Dikarya</taxon>
        <taxon>Ascomycota</taxon>
        <taxon>Pezizomycotina</taxon>
        <taxon>Dothideomycetes</taxon>
        <taxon>Pleosporomycetidae</taxon>
        <taxon>Pleosporales</taxon>
        <taxon>Lophiostomataceae</taxon>
        <taxon>Lophiostoma</taxon>
    </lineage>
</organism>
<sequence length="216" mass="24610">MCLPDAVYMQPLNRYNPLAICNDSSTLPPEPAKQAATLLNLLIRRRIRRLLHLARRRMRRRTRSLKRLLQLEPHSRRRRKPLLDNASLDIIPAQPIDLHILQRIIRKIRRVLKRLCSHTRRLEHARRVRRLARLRLGPDARRLQHCAVPDQLVFDARRLALRLGGFGALPCRVHFVLLLEPLLRSAGQTRAVGAAHVDGGTGESQRAAVCGAGSGL</sequence>
<keyword evidence="2" id="KW-1185">Reference proteome</keyword>
<gene>
    <name evidence="1" type="ORF">K491DRAFT_302610</name>
</gene>
<dbReference type="Proteomes" id="UP000799324">
    <property type="component" value="Unassembled WGS sequence"/>
</dbReference>
<protein>
    <submittedName>
        <fullName evidence="1">Uncharacterized protein</fullName>
    </submittedName>
</protein>